<reference evidence="2 3" key="1">
    <citation type="submission" date="2013-12" db="EMBL/GenBank/DDBJ databases">
        <title>Complete genome sequence of Rhizobium etli bv. mimosae IE4771.</title>
        <authorList>
            <person name="Bustos P."/>
            <person name="Santamaria R.I."/>
            <person name="Lozano L."/>
            <person name="Ormeno-Orrillo E."/>
            <person name="Rogel M.A."/>
            <person name="Romero D."/>
            <person name="Cevallos M.A."/>
            <person name="Martinez-Romero E."/>
            <person name="Gonzalez V."/>
        </authorList>
    </citation>
    <scope>NUCLEOTIDE SEQUENCE [LARGE SCALE GENOMIC DNA]</scope>
    <source>
        <strain evidence="2 3">IE4771</strain>
    </source>
</reference>
<feature type="region of interest" description="Disordered" evidence="1">
    <location>
        <begin position="1"/>
        <end position="34"/>
    </location>
</feature>
<evidence type="ECO:0000313" key="3">
    <source>
        <dbReference type="Proteomes" id="UP000027180"/>
    </source>
</evidence>
<protein>
    <submittedName>
        <fullName evidence="2">Uncharacterized protein</fullName>
    </submittedName>
</protein>
<dbReference type="RefSeq" id="WP_186007815.1">
    <property type="nucleotide sequence ID" value="NZ_CP006986.1"/>
</dbReference>
<sequence>MSTSRWSDPAAFSIAENAPGQNIHGPIEPTKRKTAGSLQRFFDIPMIGTLSSC</sequence>
<name>A0A060I585_RHIET</name>
<dbReference type="Proteomes" id="UP000027180">
    <property type="component" value="Chromosome"/>
</dbReference>
<dbReference type="EMBL" id="CP006986">
    <property type="protein sequence ID" value="AIC28924.1"/>
    <property type="molecule type" value="Genomic_DNA"/>
</dbReference>
<organism evidence="2 3">
    <name type="scientific">Rhizobium etli bv. mimosae str. IE4771</name>
    <dbReference type="NCBI Taxonomy" id="1432050"/>
    <lineage>
        <taxon>Bacteria</taxon>
        <taxon>Pseudomonadati</taxon>
        <taxon>Pseudomonadota</taxon>
        <taxon>Alphaproteobacteria</taxon>
        <taxon>Hyphomicrobiales</taxon>
        <taxon>Rhizobiaceae</taxon>
        <taxon>Rhizobium/Agrobacterium group</taxon>
        <taxon>Rhizobium</taxon>
    </lineage>
</organism>
<gene>
    <name evidence="2" type="ORF">IE4771_CH03859</name>
</gene>
<accession>A0A060I585</accession>
<evidence type="ECO:0000256" key="1">
    <source>
        <dbReference type="SAM" id="MobiDB-lite"/>
    </source>
</evidence>
<dbReference type="HOGENOM" id="CLU_3065422_0_0_5"/>
<dbReference type="AlphaFoldDB" id="A0A060I585"/>
<proteinExistence type="predicted"/>
<evidence type="ECO:0000313" key="2">
    <source>
        <dbReference type="EMBL" id="AIC28924.1"/>
    </source>
</evidence>
<dbReference type="KEGG" id="rei:IE4771_CH03859"/>